<organism evidence="1 2">
    <name type="scientific">Eretmocerus hayati</name>
    <dbReference type="NCBI Taxonomy" id="131215"/>
    <lineage>
        <taxon>Eukaryota</taxon>
        <taxon>Metazoa</taxon>
        <taxon>Ecdysozoa</taxon>
        <taxon>Arthropoda</taxon>
        <taxon>Hexapoda</taxon>
        <taxon>Insecta</taxon>
        <taxon>Pterygota</taxon>
        <taxon>Neoptera</taxon>
        <taxon>Endopterygota</taxon>
        <taxon>Hymenoptera</taxon>
        <taxon>Apocrita</taxon>
        <taxon>Proctotrupomorpha</taxon>
        <taxon>Chalcidoidea</taxon>
        <taxon>Aphelinidae</taxon>
        <taxon>Aphelininae</taxon>
        <taxon>Eretmocerus</taxon>
    </lineage>
</organism>
<evidence type="ECO:0000313" key="1">
    <source>
        <dbReference type="EMBL" id="KAJ8683909.1"/>
    </source>
</evidence>
<protein>
    <submittedName>
        <fullName evidence="1">Uncharacterized protein</fullName>
    </submittedName>
</protein>
<comment type="caution">
    <text evidence="1">The sequence shown here is derived from an EMBL/GenBank/DDBJ whole genome shotgun (WGS) entry which is preliminary data.</text>
</comment>
<sequence>MLSLLLMLGSRALLSTVVRASSADDDDDDVTVENEEATGAPSPTKEQLLAAIQAMKDLSEEEKKQLMDSIISGNPGAGSKSGLPVADDLLDEEGNRHLATSMFASQFFILVAMLSLITLIFVFFGYKLYKSLDYLHKIQAVLRIRKK</sequence>
<gene>
    <name evidence="1" type="ORF">QAD02_019701</name>
</gene>
<dbReference type="Proteomes" id="UP001239111">
    <property type="component" value="Chromosome 1"/>
</dbReference>
<keyword evidence="2" id="KW-1185">Reference proteome</keyword>
<dbReference type="EMBL" id="CM056741">
    <property type="protein sequence ID" value="KAJ8683909.1"/>
    <property type="molecule type" value="Genomic_DNA"/>
</dbReference>
<reference evidence="1" key="1">
    <citation type="submission" date="2023-04" db="EMBL/GenBank/DDBJ databases">
        <title>A chromosome-level genome assembly of the parasitoid wasp Eretmocerus hayati.</title>
        <authorList>
            <person name="Zhong Y."/>
            <person name="Liu S."/>
            <person name="Liu Y."/>
        </authorList>
    </citation>
    <scope>NUCLEOTIDE SEQUENCE</scope>
    <source>
        <strain evidence="1">ZJU_SS_LIU_2023</strain>
    </source>
</reference>
<accession>A0ACC2PKW5</accession>
<evidence type="ECO:0000313" key="2">
    <source>
        <dbReference type="Proteomes" id="UP001239111"/>
    </source>
</evidence>
<name>A0ACC2PKW5_9HYME</name>
<proteinExistence type="predicted"/>